<dbReference type="AlphaFoldDB" id="A0AAN7QA62"/>
<accession>A0AAN7QA62</accession>
<feature type="compositionally biased region" description="Low complexity" evidence="4">
    <location>
        <begin position="602"/>
        <end position="612"/>
    </location>
</feature>
<dbReference type="Pfam" id="PF16064">
    <property type="entry name" value="DUF4806"/>
    <property type="match status" value="1"/>
</dbReference>
<keyword evidence="1 3" id="KW-0328">Glycosyltransferase</keyword>
<dbReference type="InterPro" id="IPR027350">
    <property type="entry name" value="GT23_dom"/>
</dbReference>
<dbReference type="SUPFAM" id="SSF50044">
    <property type="entry name" value="SH3-domain"/>
    <property type="match status" value="1"/>
</dbReference>
<sequence>MAPNSFSGDDKCGDYAKLVHTFTRADKVVSNNDEEHARRSKVLVDLLELQSKLESKVKRYNKLSQVNSSALDISMTLSSTTIESSSSDESSDAALLNSMETLTKVDGFNAWRDKESADLSNIVQKRFYRLQNPTDCKNAKKILCPIRYSCGLGCEIHHLIHSMIIAYGLERTLILEGQNWQYHEGGWDKVFMPLSNSCTTIGAAKTVNWPGSNDSPVIRLPGVTRLSHRSKYLPMAVPEDLVNRIKIIHGNPIVWWVGQFLKYIWKLQPRTTRYVDNQIEKFGIKHPFVGLQVRRTDKIREAKFYSIEKYMDVVDEYYNSIELKINLTKRRVYIATEEYSVVSEAKAKYPQYEILHNQNIPKIPKVNNARTFDNIFDLILDMHILWRSDLLVCTISANICRLLYVLFPNNYLDESANIVSLDAVYHYHNQIYNQRKVILNHQAENAAEIDLFPGDIVDISEYSLNGYSFGTNLRTKKKGWYPSFKYAVILFREAKQNAISVVPTNWVFQAEGHMMCSWPKTVKNVRTNIMKRVKAEDDWPVYECSLYKAYMTYEQALIGEKLAAASSESEVESVYKRAEGKRRVRQKKIREYSPPPAFEQHSSSSGSSQTNTSNYITLENHEFQDVNNMPVILEDDNFHFPTGSVERATFDQGVPDNIGSQINHVYRQDAEIDQSVANNVDESGMHNLLVRKTDALQENINSVLNEVQEIKGIVRLILLKLNSSENYSKNEANICDDSLIRDLIPITCIENLLKFENTLLQNEEASKQLCNKLRLTGGTNPKNFTRRCLTMLMTNEVAALSSWTGQKQNFKIGDTELINILKKALRANYPTVNDKAFEVFVMDWLRFANQRKLKAAK</sequence>
<comment type="caution">
    <text evidence="6">The sequence shown here is derived from an EMBL/GenBank/DDBJ whole genome shotgun (WGS) entry which is preliminary data.</text>
</comment>
<dbReference type="Proteomes" id="UP001353858">
    <property type="component" value="Unassembled WGS sequence"/>
</dbReference>
<comment type="similarity">
    <text evidence="3">Belongs to the glycosyltransferase 23 family.</text>
</comment>
<evidence type="ECO:0000256" key="2">
    <source>
        <dbReference type="ARBA" id="ARBA00022679"/>
    </source>
</evidence>
<evidence type="ECO:0000256" key="4">
    <source>
        <dbReference type="SAM" id="MobiDB-lite"/>
    </source>
</evidence>
<dbReference type="InterPro" id="IPR036028">
    <property type="entry name" value="SH3-like_dom_sf"/>
</dbReference>
<evidence type="ECO:0000256" key="1">
    <source>
        <dbReference type="ARBA" id="ARBA00022676"/>
    </source>
</evidence>
<dbReference type="PANTHER" id="PTHR13132:SF29">
    <property type="entry name" value="ALPHA-(1,6)-FUCOSYLTRANSFERASE"/>
    <property type="match status" value="1"/>
</dbReference>
<evidence type="ECO:0000256" key="3">
    <source>
        <dbReference type="PROSITE-ProRule" id="PRU00992"/>
    </source>
</evidence>
<evidence type="ECO:0000313" key="7">
    <source>
        <dbReference type="Proteomes" id="UP001353858"/>
    </source>
</evidence>
<dbReference type="Gene3D" id="2.30.30.40">
    <property type="entry name" value="SH3 Domains"/>
    <property type="match status" value="1"/>
</dbReference>
<dbReference type="InterPro" id="IPR032071">
    <property type="entry name" value="DUF4806"/>
</dbReference>
<proteinExistence type="inferred from homology"/>
<dbReference type="CDD" id="cd11300">
    <property type="entry name" value="Fut8_like"/>
    <property type="match status" value="1"/>
</dbReference>
<organism evidence="6 7">
    <name type="scientific">Aquatica leii</name>
    <dbReference type="NCBI Taxonomy" id="1421715"/>
    <lineage>
        <taxon>Eukaryota</taxon>
        <taxon>Metazoa</taxon>
        <taxon>Ecdysozoa</taxon>
        <taxon>Arthropoda</taxon>
        <taxon>Hexapoda</taxon>
        <taxon>Insecta</taxon>
        <taxon>Pterygota</taxon>
        <taxon>Neoptera</taxon>
        <taxon>Endopterygota</taxon>
        <taxon>Coleoptera</taxon>
        <taxon>Polyphaga</taxon>
        <taxon>Elateriformia</taxon>
        <taxon>Elateroidea</taxon>
        <taxon>Lampyridae</taxon>
        <taxon>Luciolinae</taxon>
        <taxon>Aquatica</taxon>
    </lineage>
</organism>
<evidence type="ECO:0000313" key="6">
    <source>
        <dbReference type="EMBL" id="KAK4887872.1"/>
    </source>
</evidence>
<dbReference type="EMBL" id="JARPUR010000001">
    <property type="protein sequence ID" value="KAK4887872.1"/>
    <property type="molecule type" value="Genomic_DNA"/>
</dbReference>
<feature type="region of interest" description="Important for donor substrate binding" evidence="3">
    <location>
        <begin position="294"/>
        <end position="295"/>
    </location>
</feature>
<gene>
    <name evidence="6" type="ORF">RN001_004143</name>
</gene>
<dbReference type="Pfam" id="PF19745">
    <property type="entry name" value="FUT8_N_cat"/>
    <property type="match status" value="1"/>
</dbReference>
<keyword evidence="2 3" id="KW-0808">Transferase</keyword>
<name>A0AAN7QA62_9COLE</name>
<protein>
    <recommendedName>
        <fullName evidence="5">GT23 domain-containing protein</fullName>
    </recommendedName>
</protein>
<dbReference type="Gene3D" id="3.40.50.11350">
    <property type="match status" value="1"/>
</dbReference>
<evidence type="ECO:0000259" key="5">
    <source>
        <dbReference type="PROSITE" id="PS51659"/>
    </source>
</evidence>
<dbReference type="InterPro" id="IPR045573">
    <property type="entry name" value="Fut8_N_cat"/>
</dbReference>
<dbReference type="GO" id="GO:0046921">
    <property type="term" value="F:alpha-(1-&gt;6)-fucosyltransferase activity"/>
    <property type="evidence" value="ECO:0007669"/>
    <property type="project" value="TreeGrafter"/>
</dbReference>
<reference evidence="7" key="1">
    <citation type="submission" date="2023-01" db="EMBL/GenBank/DDBJ databases">
        <title>Key to firefly adult light organ development and bioluminescence: homeobox transcription factors regulate luciferase expression and transportation to peroxisome.</title>
        <authorList>
            <person name="Fu X."/>
        </authorList>
    </citation>
    <scope>NUCLEOTIDE SEQUENCE [LARGE SCALE GENOMIC DNA]</scope>
</reference>
<feature type="region of interest" description="Disordered" evidence="4">
    <location>
        <begin position="585"/>
        <end position="612"/>
    </location>
</feature>
<dbReference type="PANTHER" id="PTHR13132">
    <property type="entry name" value="ALPHA- 1,6 -FUCOSYLTRANSFERASE"/>
    <property type="match status" value="1"/>
</dbReference>
<keyword evidence="7" id="KW-1185">Reference proteome</keyword>
<dbReference type="PROSITE" id="PS51659">
    <property type="entry name" value="GT23"/>
    <property type="match status" value="1"/>
</dbReference>
<dbReference type="GO" id="GO:0006487">
    <property type="term" value="P:protein N-linked glycosylation"/>
    <property type="evidence" value="ECO:0007669"/>
    <property type="project" value="TreeGrafter"/>
</dbReference>
<feature type="domain" description="GT23" evidence="5">
    <location>
        <begin position="138"/>
        <end position="421"/>
    </location>
</feature>